<dbReference type="Proteomes" id="UP000243661">
    <property type="component" value="Unassembled WGS sequence"/>
</dbReference>
<dbReference type="EMBL" id="FMBK01000002">
    <property type="protein sequence ID" value="SCC70953.1"/>
    <property type="molecule type" value="Genomic_DNA"/>
</dbReference>
<dbReference type="AlphaFoldDB" id="A0A1C4GSV4"/>
<dbReference type="OrthoDB" id="6679903at2"/>
<name>A0A1C4GSV4_9GAMM</name>
<accession>A0A1C4GSV4</accession>
<reference evidence="1 2" key="1">
    <citation type="submission" date="2016-08" db="EMBL/GenBank/DDBJ databases">
        <authorList>
            <person name="Seilhamer J.J."/>
        </authorList>
    </citation>
    <scope>NUCLEOTIDE SEQUENCE [LARGE SCALE GENOMIC DNA]</scope>
    <source>
        <strain evidence="1 2">ANC 4874</strain>
    </source>
</reference>
<dbReference type="Gene3D" id="2.40.128.640">
    <property type="match status" value="1"/>
</dbReference>
<gene>
    <name evidence="1" type="ORF">GA0116959_10241</name>
</gene>
<dbReference type="RefSeq" id="WP_092717622.1">
    <property type="nucleotide sequence ID" value="NZ_FMBK01000002.1"/>
</dbReference>
<organism evidence="1 2">
    <name type="scientific">Acinetobacter albensis</name>
    <dbReference type="NCBI Taxonomy" id="1673609"/>
    <lineage>
        <taxon>Bacteria</taxon>
        <taxon>Pseudomonadati</taxon>
        <taxon>Pseudomonadota</taxon>
        <taxon>Gammaproteobacteria</taxon>
        <taxon>Moraxellales</taxon>
        <taxon>Moraxellaceae</taxon>
        <taxon>Acinetobacter</taxon>
    </lineage>
</organism>
<sequence length="250" mass="29154">MQKIKITLGFLSLLLLNSCDKSTTSNLQKNNKDHPEHLETQIQTPEWAAQYQAFIPCDKCEKRWMSLQLYSDMTYTLKEVSFLKQKNSHKTSMGTLSFDSENAKIVQLTEAETQKIYYFYLRPDAIEPLDNHKKSLDSADQYQLTKVENIEVNNALKYVDIQANLYKSEKLLLDSVNYIKLSYFFEIDNHSDNVIKLKAKDIILVDHKYNEYIANFENDPLISIQPKTADYQLISFFYPETSSPAYINIK</sequence>
<evidence type="ECO:0000313" key="1">
    <source>
        <dbReference type="EMBL" id="SCC70953.1"/>
    </source>
</evidence>
<protein>
    <submittedName>
        <fullName evidence="1">NlpE N-terminal domain-containing protein</fullName>
    </submittedName>
</protein>
<dbReference type="InterPro" id="IPR007298">
    <property type="entry name" value="Cu-R_lipoprotein_NlpE"/>
</dbReference>
<proteinExistence type="predicted"/>
<evidence type="ECO:0000313" key="2">
    <source>
        <dbReference type="Proteomes" id="UP000243661"/>
    </source>
</evidence>
<dbReference type="Pfam" id="PF04170">
    <property type="entry name" value="NlpE"/>
    <property type="match status" value="1"/>
</dbReference>